<dbReference type="EMBL" id="MN033518">
    <property type="protein sequence ID" value="QDH87636.1"/>
    <property type="molecule type" value="Genomic_RNA"/>
</dbReference>
<name>A0A514D1Z9_9VIRU</name>
<organism evidence="1">
    <name type="scientific">Leviviridae sp</name>
    <dbReference type="NCBI Taxonomy" id="2027243"/>
    <lineage>
        <taxon>Viruses</taxon>
        <taxon>Riboviria</taxon>
        <taxon>Orthornavirae</taxon>
        <taxon>Lenarviricota</taxon>
        <taxon>Leviviricetes</taxon>
        <taxon>Norzivirales</taxon>
        <taxon>Fiersviridae</taxon>
    </lineage>
</organism>
<reference evidence="1" key="1">
    <citation type="submission" date="2019-05" db="EMBL/GenBank/DDBJ databases">
        <title>Metatranscriptomic reconstruction reveals RNA viruses with the potential to shape carbon cycling in soil.</title>
        <authorList>
            <person name="Starr E.P."/>
            <person name="Nuccio E."/>
            <person name="Pett-Ridge J."/>
            <person name="Banfield J.F."/>
            <person name="Firestone M.K."/>
        </authorList>
    </citation>
    <scope>NUCLEOTIDE SEQUENCE</scope>
    <source>
        <strain evidence="1">H2_Bulk_36_scaffold_57</strain>
    </source>
</reference>
<gene>
    <name evidence="1" type="ORF">H2Bulk3657_000002</name>
</gene>
<sequence length="116" mass="12723">MFTDPQTVTVAGSAKSLPKILDNGLKSTYQMPDLSFKLRIEHTESGQRVQSMVRLDQRAIVPDELTTANTWGNLGVWLVLNRPLSGFTPTQVNDLVQALCSYLTSTVVGKLVGEES</sequence>
<evidence type="ECO:0000313" key="1">
    <source>
        <dbReference type="EMBL" id="QDH87636.1"/>
    </source>
</evidence>
<accession>A0A514D1Z9</accession>
<protein>
    <submittedName>
        <fullName evidence="1">Uncharacterized protein</fullName>
    </submittedName>
</protein>
<proteinExistence type="predicted"/>
<dbReference type="Gene3D" id="2.40.160.220">
    <property type="match status" value="1"/>
</dbReference>